<dbReference type="GO" id="GO:0046961">
    <property type="term" value="F:proton-transporting ATPase activity, rotational mechanism"/>
    <property type="evidence" value="ECO:0007669"/>
    <property type="project" value="InterPro"/>
</dbReference>
<reference evidence="4" key="1">
    <citation type="submission" date="2020-09" db="EMBL/GenBank/DDBJ databases">
        <title>De no assembly of potato wild relative species, Solanum commersonii.</title>
        <authorList>
            <person name="Cho K."/>
        </authorList>
    </citation>
    <scope>NUCLEOTIDE SEQUENCE</scope>
    <source>
        <strain evidence="4">LZ3.2</strain>
        <tissue evidence="4">Leaf</tissue>
    </source>
</reference>
<sequence>MQIYVIHEIIRIFKYNILSNSRVNALVNAVKPRLENTVLYIKGELDELEREDFFRLKKIQGYKKREIEKQMTAARLYVVKKAAEDISLKRGISLGSAYNLLSHVSQKDEDIVF</sequence>
<dbReference type="Proteomes" id="UP000824120">
    <property type="component" value="Unassembled WGS sequence"/>
</dbReference>
<dbReference type="Gene3D" id="1.10.287.3240">
    <property type="match status" value="1"/>
</dbReference>
<evidence type="ECO:0000313" key="4">
    <source>
        <dbReference type="EMBL" id="KAG5568602.1"/>
    </source>
</evidence>
<proteinExistence type="inferred from homology"/>
<evidence type="ECO:0000313" key="5">
    <source>
        <dbReference type="Proteomes" id="UP000824120"/>
    </source>
</evidence>
<evidence type="ECO:0000256" key="2">
    <source>
        <dbReference type="ARBA" id="ARBA00022448"/>
    </source>
</evidence>
<protein>
    <submittedName>
        <fullName evidence="4">Uncharacterized protein</fullName>
    </submittedName>
</protein>
<dbReference type="OrthoDB" id="7676488at2759"/>
<evidence type="ECO:0000256" key="1">
    <source>
        <dbReference type="ARBA" id="ARBA00005850"/>
    </source>
</evidence>
<dbReference type="InterPro" id="IPR002699">
    <property type="entry name" value="V_ATPase_D"/>
</dbReference>
<name>A0A9J5VZN2_SOLCO</name>
<keyword evidence="2" id="KW-0813">Transport</keyword>
<organism evidence="4 5">
    <name type="scientific">Solanum commersonii</name>
    <name type="common">Commerson's wild potato</name>
    <name type="synonym">Commerson's nightshade</name>
    <dbReference type="NCBI Taxonomy" id="4109"/>
    <lineage>
        <taxon>Eukaryota</taxon>
        <taxon>Viridiplantae</taxon>
        <taxon>Streptophyta</taxon>
        <taxon>Embryophyta</taxon>
        <taxon>Tracheophyta</taxon>
        <taxon>Spermatophyta</taxon>
        <taxon>Magnoliopsida</taxon>
        <taxon>eudicotyledons</taxon>
        <taxon>Gunneridae</taxon>
        <taxon>Pentapetalae</taxon>
        <taxon>asterids</taxon>
        <taxon>lamiids</taxon>
        <taxon>Solanales</taxon>
        <taxon>Solanaceae</taxon>
        <taxon>Solanoideae</taxon>
        <taxon>Solaneae</taxon>
        <taxon>Solanum</taxon>
    </lineage>
</organism>
<dbReference type="Pfam" id="PF01813">
    <property type="entry name" value="ATP-synt_D"/>
    <property type="match status" value="1"/>
</dbReference>
<accession>A0A9J5VZN2</accession>
<comment type="similarity">
    <text evidence="1">Belongs to the V-ATPase D subunit family.</text>
</comment>
<dbReference type="AlphaFoldDB" id="A0A9J5VZN2"/>
<gene>
    <name evidence="4" type="ORF">H5410_064382</name>
</gene>
<keyword evidence="3" id="KW-0406">Ion transport</keyword>
<dbReference type="EMBL" id="JACXVP010000081">
    <property type="protein sequence ID" value="KAG5568602.1"/>
    <property type="molecule type" value="Genomic_DNA"/>
</dbReference>
<dbReference type="PANTHER" id="PTHR11671">
    <property type="entry name" value="V-TYPE ATP SYNTHASE SUBUNIT D"/>
    <property type="match status" value="1"/>
</dbReference>
<evidence type="ECO:0000256" key="3">
    <source>
        <dbReference type="ARBA" id="ARBA00023065"/>
    </source>
</evidence>
<keyword evidence="5" id="KW-1185">Reference proteome</keyword>
<comment type="caution">
    <text evidence="4">The sequence shown here is derived from an EMBL/GenBank/DDBJ whole genome shotgun (WGS) entry which is preliminary data.</text>
</comment>